<protein>
    <submittedName>
        <fullName evidence="1">Uncharacterized protein</fullName>
    </submittedName>
</protein>
<dbReference type="EMBL" id="JABFUD020000015">
    <property type="protein sequence ID" value="KAI5069845.1"/>
    <property type="molecule type" value="Genomic_DNA"/>
</dbReference>
<reference evidence="1" key="1">
    <citation type="submission" date="2021-01" db="EMBL/GenBank/DDBJ databases">
        <title>Adiantum capillus-veneris genome.</title>
        <authorList>
            <person name="Fang Y."/>
            <person name="Liao Q."/>
        </authorList>
    </citation>
    <scope>NUCLEOTIDE SEQUENCE</scope>
    <source>
        <strain evidence="1">H3</strain>
        <tissue evidence="1">Leaf</tissue>
    </source>
</reference>
<accession>A0A9D4UL49</accession>
<evidence type="ECO:0000313" key="1">
    <source>
        <dbReference type="EMBL" id="KAI5069845.1"/>
    </source>
</evidence>
<proteinExistence type="predicted"/>
<comment type="caution">
    <text evidence="1">The sequence shown here is derived from an EMBL/GenBank/DDBJ whole genome shotgun (WGS) entry which is preliminary data.</text>
</comment>
<evidence type="ECO:0000313" key="2">
    <source>
        <dbReference type="Proteomes" id="UP000886520"/>
    </source>
</evidence>
<dbReference type="AlphaFoldDB" id="A0A9D4UL49"/>
<organism evidence="1 2">
    <name type="scientific">Adiantum capillus-veneris</name>
    <name type="common">Maidenhair fern</name>
    <dbReference type="NCBI Taxonomy" id="13818"/>
    <lineage>
        <taxon>Eukaryota</taxon>
        <taxon>Viridiplantae</taxon>
        <taxon>Streptophyta</taxon>
        <taxon>Embryophyta</taxon>
        <taxon>Tracheophyta</taxon>
        <taxon>Polypodiopsida</taxon>
        <taxon>Polypodiidae</taxon>
        <taxon>Polypodiales</taxon>
        <taxon>Pteridineae</taxon>
        <taxon>Pteridaceae</taxon>
        <taxon>Vittarioideae</taxon>
        <taxon>Adiantum</taxon>
    </lineage>
</organism>
<gene>
    <name evidence="1" type="ORF">GOP47_0016146</name>
</gene>
<dbReference type="Proteomes" id="UP000886520">
    <property type="component" value="Chromosome 15"/>
</dbReference>
<dbReference type="OrthoDB" id="1977235at2759"/>
<keyword evidence="2" id="KW-1185">Reference proteome</keyword>
<sequence>MQGVGQLCLGGHVEGYFEVLEFVCSRGERAPENDSMETNTGAAYKGEVPCNEEGSANLAGDEVFEEQVEALAGCALKSEELVLMPILEDLDTGLQRDQVFLAMQQVEANCRVLLFYLMLWIHVLREVSLQVSLRQLQGFFEEDYTMEGSLENDRIAASGTGASSV</sequence>
<name>A0A9D4UL49_ADICA</name>